<evidence type="ECO:0000256" key="2">
    <source>
        <dbReference type="ARBA" id="ARBA00008814"/>
    </source>
</evidence>
<dbReference type="Proteomes" id="UP000019226">
    <property type="component" value="Chromosome"/>
</dbReference>
<keyword evidence="10" id="KW-1185">Reference proteome</keyword>
<protein>
    <submittedName>
        <fullName evidence="9">ABC-type Fe3+-hydroxamate transport system, periplasmic component</fullName>
    </submittedName>
</protein>
<dbReference type="SUPFAM" id="SSF53807">
    <property type="entry name" value="Helical backbone' metal receptor"/>
    <property type="match status" value="1"/>
</dbReference>
<dbReference type="RefSeq" id="WP_006821863.1">
    <property type="nucleotide sequence ID" value="NZ_CP004350.1"/>
</dbReference>
<organism evidence="9 10">
    <name type="scientific">Corynebacterium casei LMG S-19264</name>
    <dbReference type="NCBI Taxonomy" id="1285583"/>
    <lineage>
        <taxon>Bacteria</taxon>
        <taxon>Bacillati</taxon>
        <taxon>Actinomycetota</taxon>
        <taxon>Actinomycetes</taxon>
        <taxon>Mycobacteriales</taxon>
        <taxon>Corynebacteriaceae</taxon>
        <taxon>Corynebacterium</taxon>
    </lineage>
</organism>
<feature type="domain" description="Fe/B12 periplasmic-binding" evidence="8">
    <location>
        <begin position="75"/>
        <end position="343"/>
    </location>
</feature>
<evidence type="ECO:0000313" key="10">
    <source>
        <dbReference type="Proteomes" id="UP000019226"/>
    </source>
</evidence>
<dbReference type="Pfam" id="PF01497">
    <property type="entry name" value="Peripla_BP_2"/>
    <property type="match status" value="1"/>
</dbReference>
<dbReference type="InterPro" id="IPR006311">
    <property type="entry name" value="TAT_signal"/>
</dbReference>
<dbReference type="GeneID" id="82878212"/>
<dbReference type="InterPro" id="IPR002491">
    <property type="entry name" value="ABC_transptr_periplasmic_BD"/>
</dbReference>
<dbReference type="PANTHER" id="PTHR30532">
    <property type="entry name" value="IRON III DICITRATE-BINDING PERIPLASMIC PROTEIN"/>
    <property type="match status" value="1"/>
</dbReference>
<evidence type="ECO:0000256" key="4">
    <source>
        <dbReference type="ARBA" id="ARBA00022729"/>
    </source>
</evidence>
<evidence type="ECO:0000256" key="3">
    <source>
        <dbReference type="ARBA" id="ARBA00022448"/>
    </source>
</evidence>
<feature type="chain" id="PRO_5046057754" evidence="7">
    <location>
        <begin position="30"/>
        <end position="343"/>
    </location>
</feature>
<dbReference type="PANTHER" id="PTHR30532:SF1">
    <property type="entry name" value="IRON(3+)-HYDROXAMATE-BINDING PROTEIN FHUD"/>
    <property type="match status" value="1"/>
</dbReference>
<dbReference type="PROSITE" id="PS51257">
    <property type="entry name" value="PROKAR_LIPOPROTEIN"/>
    <property type="match status" value="1"/>
</dbReference>
<sequence length="343" mass="37122">MINNSSRRRALKFATLLTAGALVITGCSAEDNSTTQATESSSNEAGGEDSAAQGDTRTVTDYEGNEVEVPSDPQRVVTLHFAATEALVDLGLAPVGQGGYTEGLLPSEKAKDIENVPQVSEREGIELEAIAALEPDLILVPNYVEAVDLEQLRAIAPSYIYMHGGQDRADWRGRVGQVADAVNQADKIDELETALEDRQAELKEKHADVLADRRFAVINSYNEQEVDLNSDASMLGNILGPIGVQWSDQINETVGDEDGGEFTVSLEEINNAVGDADVLFYGTNLAFEPTETFEILQEEPLYKNLKAVEDGNVYPIGKMTVAGYTDAMFSLDLLDEALEDLES</sequence>
<dbReference type="PROSITE" id="PS51318">
    <property type="entry name" value="TAT"/>
    <property type="match status" value="1"/>
</dbReference>
<feature type="signal peptide" evidence="7">
    <location>
        <begin position="1"/>
        <end position="29"/>
    </location>
</feature>
<reference evidence="10" key="1">
    <citation type="submission" date="2013-02" db="EMBL/GenBank/DDBJ databases">
        <title>The complete genome sequence of Corynebacterium casei LMG S-19264 (=DSM 44701).</title>
        <authorList>
            <person name="Ruckert C."/>
            <person name="Albersmeier A."/>
            <person name="Kalinowski J."/>
        </authorList>
    </citation>
    <scope>NUCLEOTIDE SEQUENCE [LARGE SCALE GENOMIC DNA]</scope>
    <source>
        <strain evidence="10">LMG S-19264</strain>
    </source>
</reference>
<feature type="coiled-coil region" evidence="5">
    <location>
        <begin position="181"/>
        <end position="208"/>
    </location>
</feature>
<keyword evidence="4 7" id="KW-0732">Signal</keyword>
<feature type="compositionally biased region" description="Polar residues" evidence="6">
    <location>
        <begin position="31"/>
        <end position="44"/>
    </location>
</feature>
<evidence type="ECO:0000256" key="1">
    <source>
        <dbReference type="ARBA" id="ARBA00004196"/>
    </source>
</evidence>
<accession>A0ABM5PRN6</accession>
<name>A0ABM5PRN6_9CORY</name>
<feature type="region of interest" description="Disordered" evidence="6">
    <location>
        <begin position="31"/>
        <end position="55"/>
    </location>
</feature>
<keyword evidence="3" id="KW-0813">Transport</keyword>
<proteinExistence type="inferred from homology"/>
<keyword evidence="5" id="KW-0175">Coiled coil</keyword>
<dbReference type="Gene3D" id="3.40.50.1980">
    <property type="entry name" value="Nitrogenase molybdenum iron protein domain"/>
    <property type="match status" value="2"/>
</dbReference>
<evidence type="ECO:0000256" key="7">
    <source>
        <dbReference type="SAM" id="SignalP"/>
    </source>
</evidence>
<dbReference type="EMBL" id="CP004350">
    <property type="protein sequence ID" value="AHI20657.1"/>
    <property type="molecule type" value="Genomic_DNA"/>
</dbReference>
<gene>
    <name evidence="9" type="ORF">CCASEI_10510</name>
</gene>
<comment type="subcellular location">
    <subcellularLocation>
        <location evidence="1">Cell envelope</location>
    </subcellularLocation>
</comment>
<evidence type="ECO:0000259" key="8">
    <source>
        <dbReference type="PROSITE" id="PS50983"/>
    </source>
</evidence>
<evidence type="ECO:0000256" key="6">
    <source>
        <dbReference type="SAM" id="MobiDB-lite"/>
    </source>
</evidence>
<comment type="similarity">
    <text evidence="2">Belongs to the bacterial solute-binding protein 8 family.</text>
</comment>
<dbReference type="PROSITE" id="PS50983">
    <property type="entry name" value="FE_B12_PBP"/>
    <property type="match status" value="1"/>
</dbReference>
<evidence type="ECO:0000256" key="5">
    <source>
        <dbReference type="SAM" id="Coils"/>
    </source>
</evidence>
<evidence type="ECO:0000313" key="9">
    <source>
        <dbReference type="EMBL" id="AHI20657.1"/>
    </source>
</evidence>
<dbReference type="InterPro" id="IPR051313">
    <property type="entry name" value="Bact_iron-sidero_bind"/>
</dbReference>